<proteinExistence type="inferred from homology"/>
<dbReference type="AlphaFoldDB" id="A0A1V9FV92"/>
<dbReference type="Gene3D" id="2.60.40.1120">
    <property type="entry name" value="Carboxypeptidase-like, regulatory domain"/>
    <property type="match status" value="1"/>
</dbReference>
<dbReference type="InterPro" id="IPR012910">
    <property type="entry name" value="Plug_dom"/>
</dbReference>
<keyword evidence="7 8" id="KW-0998">Cell outer membrane</keyword>
<evidence type="ECO:0000256" key="7">
    <source>
        <dbReference type="ARBA" id="ARBA00023237"/>
    </source>
</evidence>
<dbReference type="OrthoDB" id="9768177at2"/>
<dbReference type="EMBL" id="LWBP01000123">
    <property type="protein sequence ID" value="OQP62263.1"/>
    <property type="molecule type" value="Genomic_DNA"/>
</dbReference>
<accession>A0A1V9FV92</accession>
<organism evidence="12 13">
    <name type="scientific">Niastella populi</name>
    <dbReference type="NCBI Taxonomy" id="550983"/>
    <lineage>
        <taxon>Bacteria</taxon>
        <taxon>Pseudomonadati</taxon>
        <taxon>Bacteroidota</taxon>
        <taxon>Chitinophagia</taxon>
        <taxon>Chitinophagales</taxon>
        <taxon>Chitinophagaceae</taxon>
        <taxon>Niastella</taxon>
    </lineage>
</organism>
<evidence type="ECO:0000259" key="10">
    <source>
        <dbReference type="Pfam" id="PF00593"/>
    </source>
</evidence>
<evidence type="ECO:0000256" key="5">
    <source>
        <dbReference type="ARBA" id="ARBA00023077"/>
    </source>
</evidence>
<feature type="domain" description="TonB-dependent receptor plug" evidence="11">
    <location>
        <begin position="119"/>
        <end position="226"/>
    </location>
</feature>
<comment type="subcellular location">
    <subcellularLocation>
        <location evidence="1 8">Cell outer membrane</location>
        <topology evidence="1 8">Multi-pass membrane protein</topology>
    </subcellularLocation>
</comment>
<evidence type="ECO:0000313" key="13">
    <source>
        <dbReference type="Proteomes" id="UP000192276"/>
    </source>
</evidence>
<evidence type="ECO:0008006" key="14">
    <source>
        <dbReference type="Google" id="ProtNLM"/>
    </source>
</evidence>
<evidence type="ECO:0000259" key="11">
    <source>
        <dbReference type="Pfam" id="PF07715"/>
    </source>
</evidence>
<evidence type="ECO:0000256" key="8">
    <source>
        <dbReference type="PROSITE-ProRule" id="PRU01360"/>
    </source>
</evidence>
<dbReference type="SUPFAM" id="SSF49464">
    <property type="entry name" value="Carboxypeptidase regulatory domain-like"/>
    <property type="match status" value="1"/>
</dbReference>
<feature type="domain" description="TonB-dependent receptor-like beta-barrel" evidence="10">
    <location>
        <begin position="378"/>
        <end position="870"/>
    </location>
</feature>
<comment type="similarity">
    <text evidence="8 9">Belongs to the TonB-dependent receptor family.</text>
</comment>
<dbReference type="Gene3D" id="2.170.130.10">
    <property type="entry name" value="TonB-dependent receptor, plug domain"/>
    <property type="match status" value="1"/>
</dbReference>
<evidence type="ECO:0000313" key="12">
    <source>
        <dbReference type="EMBL" id="OQP62263.1"/>
    </source>
</evidence>
<dbReference type="STRING" id="550983.A4R26_18505"/>
<keyword evidence="3 8" id="KW-1134">Transmembrane beta strand</keyword>
<dbReference type="NCBIfam" id="TIGR04056">
    <property type="entry name" value="OMP_RagA_SusC"/>
    <property type="match status" value="1"/>
</dbReference>
<dbReference type="Gene3D" id="2.40.170.20">
    <property type="entry name" value="TonB-dependent receptor, beta-barrel domain"/>
    <property type="match status" value="1"/>
</dbReference>
<keyword evidence="5 9" id="KW-0798">TonB box</keyword>
<evidence type="ECO:0000256" key="2">
    <source>
        <dbReference type="ARBA" id="ARBA00022448"/>
    </source>
</evidence>
<dbReference type="Pfam" id="PF13715">
    <property type="entry name" value="CarbopepD_reg_2"/>
    <property type="match status" value="1"/>
</dbReference>
<dbReference type="InterPro" id="IPR037066">
    <property type="entry name" value="Plug_dom_sf"/>
</dbReference>
<dbReference type="FunFam" id="2.170.130.10:FF:000008">
    <property type="entry name" value="SusC/RagA family TonB-linked outer membrane protein"/>
    <property type="match status" value="1"/>
</dbReference>
<evidence type="ECO:0000256" key="1">
    <source>
        <dbReference type="ARBA" id="ARBA00004571"/>
    </source>
</evidence>
<protein>
    <recommendedName>
        <fullName evidence="14">SusC/RagA family TonB-linked outer membrane protein</fullName>
    </recommendedName>
</protein>
<dbReference type="Pfam" id="PF07715">
    <property type="entry name" value="Plug"/>
    <property type="match status" value="1"/>
</dbReference>
<name>A0A1V9FV92_9BACT</name>
<keyword evidence="4 8" id="KW-0812">Transmembrane</keyword>
<comment type="caution">
    <text evidence="12">The sequence shown here is derived from an EMBL/GenBank/DDBJ whole genome shotgun (WGS) entry which is preliminary data.</text>
</comment>
<dbReference type="SUPFAM" id="SSF56935">
    <property type="entry name" value="Porins"/>
    <property type="match status" value="1"/>
</dbReference>
<dbReference type="PROSITE" id="PS52016">
    <property type="entry name" value="TONB_DEPENDENT_REC_3"/>
    <property type="match status" value="1"/>
</dbReference>
<dbReference type="InterPro" id="IPR036942">
    <property type="entry name" value="Beta-barrel_TonB_sf"/>
</dbReference>
<keyword evidence="6 8" id="KW-0472">Membrane</keyword>
<reference evidence="13" key="1">
    <citation type="submission" date="2016-04" db="EMBL/GenBank/DDBJ databases">
        <authorList>
            <person name="Chen L."/>
            <person name="Zhuang W."/>
            <person name="Wang G."/>
        </authorList>
    </citation>
    <scope>NUCLEOTIDE SEQUENCE [LARGE SCALE GENOMIC DNA]</scope>
    <source>
        <strain evidence="13">208</strain>
    </source>
</reference>
<dbReference type="RefSeq" id="WP_081164054.1">
    <property type="nucleotide sequence ID" value="NZ_LWBP01000123.1"/>
</dbReference>
<dbReference type="GO" id="GO:0009279">
    <property type="term" value="C:cell outer membrane"/>
    <property type="evidence" value="ECO:0007669"/>
    <property type="project" value="UniProtKB-SubCell"/>
</dbReference>
<evidence type="ECO:0000256" key="4">
    <source>
        <dbReference type="ARBA" id="ARBA00022692"/>
    </source>
</evidence>
<sequence length="1002" mass="110961">MKKGSLKGRSGPFVFVFLMFLFSGLMTQAQHTISGIVQNSAQKPLAGVSIIIDGKGGAVTNEAGRFEIKAGPQSTLLFSYTGFKSKELKLKGETGLTITLEDGTETLDNVVVIGYGTSKKKDLTGSIASVKPESLQKFPTANVTDMLRGQAPGVLVTSNTTSPGGGATIRIRGNRSLSSNQAPLFIVDGMIVPHIDDLSPSDIESIDILKDASSQAIYGSRAANGVILVTTKRGKAGKMSVDVNSYVTVQRAHRNFDVYSPDEFVELRYWAKLNDGVGNLGTKDNMNYNVVIDDQIMYDSYINRDFVDWEDLMTKNALQNGNDISIRGGTDKMKYSVGLAYFKQNGVVDKSGYTRPSVRINLDYTVAKWLNMGTNVSYSRPKTEFNDGGRFSTILTVPSLAKAYDDNGNLLREISTSGTVNPLWYNREYNNKQTDEYLVLSAFANFKPFTGFSYKLTGNVRTNNRENGLYRTKKYPGSTGEGSLSNFKRSSYLIENLITYAVPIPDKQHNLSVMLLQTFDEDLQKTTGFSFINSPSDAFEWNMAGDATVNGVTRSIQRTHAVSFAGRVQYSLMDKYLLTASIRKDGASVFGANNKWATMPSVALAWKINNEAFLKSADWINLLKLRLSYGRVGNWAIPSYRTLGLSTSYEYILGDPAALSLGYLPSSQLLNRNLKWETTGSANAGIDLVAFHNRLTTSLEYYSTNTDNLLVQRTVPSITGYTSMWDNLGKTKSTGWEFSVSGIVIDKNELQVTLGGSFSKQKNKIVEIDGRADDKGNPVNDLNNNWFIGKSTNVAFNYVFGGIWQEGETPTPDQYLPGDAMPTPGNIRLQDYNGDGKITTDDRKVYNLDPSWYATINASLIYKGFDLNLEFYTVQGVTKNNPYYYDFNYGGSLNGKLNGIKVNYWTPDNRSNEAPKPQYTASTPYFALLGLQDASYFRFRSATLGYTLSKSLTSKWHIERLRIYANATNIFTNTNYKSYSPEKEPSSYPETQGATLGINISF</sequence>
<gene>
    <name evidence="12" type="ORF">A4R26_18505</name>
</gene>
<keyword evidence="2 8" id="KW-0813">Transport</keyword>
<dbReference type="InterPro" id="IPR039426">
    <property type="entry name" value="TonB-dep_rcpt-like"/>
</dbReference>
<dbReference type="NCBIfam" id="TIGR04057">
    <property type="entry name" value="SusC_RagA_signa"/>
    <property type="match status" value="1"/>
</dbReference>
<evidence type="ECO:0000256" key="9">
    <source>
        <dbReference type="RuleBase" id="RU003357"/>
    </source>
</evidence>
<evidence type="ECO:0000256" key="6">
    <source>
        <dbReference type="ARBA" id="ARBA00023136"/>
    </source>
</evidence>
<keyword evidence="13" id="KW-1185">Reference proteome</keyword>
<dbReference type="InterPro" id="IPR008969">
    <property type="entry name" value="CarboxyPept-like_regulatory"/>
</dbReference>
<dbReference type="Pfam" id="PF00593">
    <property type="entry name" value="TonB_dep_Rec_b-barrel"/>
    <property type="match status" value="1"/>
</dbReference>
<dbReference type="InterPro" id="IPR000531">
    <property type="entry name" value="Beta-barrel_TonB"/>
</dbReference>
<dbReference type="InterPro" id="IPR023996">
    <property type="entry name" value="TonB-dep_OMP_SusC/RagA"/>
</dbReference>
<dbReference type="InterPro" id="IPR023997">
    <property type="entry name" value="TonB-dep_OMP_SusC/RagA_CS"/>
</dbReference>
<dbReference type="Proteomes" id="UP000192276">
    <property type="component" value="Unassembled WGS sequence"/>
</dbReference>
<evidence type="ECO:0000256" key="3">
    <source>
        <dbReference type="ARBA" id="ARBA00022452"/>
    </source>
</evidence>